<dbReference type="Proteomes" id="UP000614460">
    <property type="component" value="Unassembled WGS sequence"/>
</dbReference>
<feature type="signal peptide" evidence="1">
    <location>
        <begin position="1"/>
        <end position="25"/>
    </location>
</feature>
<dbReference type="PANTHER" id="PTHR30383:SF5">
    <property type="entry name" value="SGNH HYDROLASE-TYPE ESTERASE DOMAIN-CONTAINING PROTEIN"/>
    <property type="match status" value="1"/>
</dbReference>
<dbReference type="InterPro" id="IPR013830">
    <property type="entry name" value="SGNH_hydro"/>
</dbReference>
<gene>
    <name evidence="3" type="primary">tesA</name>
    <name evidence="3" type="ORF">GCM10011516_13050</name>
</gene>
<dbReference type="AlphaFoldDB" id="A0A8H9FYU8"/>
<evidence type="ECO:0000259" key="2">
    <source>
        <dbReference type="Pfam" id="PF13472"/>
    </source>
</evidence>
<evidence type="ECO:0000256" key="1">
    <source>
        <dbReference type="SAM" id="SignalP"/>
    </source>
</evidence>
<name>A0A8H9FYU8_9SPHI</name>
<dbReference type="Gene3D" id="3.40.50.1110">
    <property type="entry name" value="SGNH hydrolase"/>
    <property type="match status" value="1"/>
</dbReference>
<feature type="domain" description="SGNH hydrolase-type esterase" evidence="2">
    <location>
        <begin position="51"/>
        <end position="215"/>
    </location>
</feature>
<dbReference type="InterPro" id="IPR036514">
    <property type="entry name" value="SGNH_hydro_sf"/>
</dbReference>
<comment type="caution">
    <text evidence="3">The sequence shown here is derived from an EMBL/GenBank/DDBJ whole genome shotgun (WGS) entry which is preliminary data.</text>
</comment>
<dbReference type="SUPFAM" id="SSF52266">
    <property type="entry name" value="SGNH hydrolase"/>
    <property type="match status" value="1"/>
</dbReference>
<reference evidence="3" key="2">
    <citation type="submission" date="2020-09" db="EMBL/GenBank/DDBJ databases">
        <authorList>
            <person name="Sun Q."/>
            <person name="Zhou Y."/>
        </authorList>
    </citation>
    <scope>NUCLEOTIDE SEQUENCE</scope>
    <source>
        <strain evidence="3">CGMCC 1.15966</strain>
    </source>
</reference>
<dbReference type="InterPro" id="IPR051532">
    <property type="entry name" value="Ester_Hydrolysis_Enzymes"/>
</dbReference>
<reference evidence="3" key="1">
    <citation type="journal article" date="2014" name="Int. J. Syst. Evol. Microbiol.">
        <title>Complete genome sequence of Corynebacterium casei LMG S-19264T (=DSM 44701T), isolated from a smear-ripened cheese.</title>
        <authorList>
            <consortium name="US DOE Joint Genome Institute (JGI-PGF)"/>
            <person name="Walter F."/>
            <person name="Albersmeier A."/>
            <person name="Kalinowski J."/>
            <person name="Ruckert C."/>
        </authorList>
    </citation>
    <scope>NUCLEOTIDE SEQUENCE</scope>
    <source>
        <strain evidence="3">CGMCC 1.15966</strain>
    </source>
</reference>
<feature type="chain" id="PRO_5034304836" evidence="1">
    <location>
        <begin position="26"/>
        <end position="229"/>
    </location>
</feature>
<evidence type="ECO:0000313" key="3">
    <source>
        <dbReference type="EMBL" id="GGE16700.1"/>
    </source>
</evidence>
<keyword evidence="4" id="KW-1185">Reference proteome</keyword>
<dbReference type="Pfam" id="PF13472">
    <property type="entry name" value="Lipase_GDSL_2"/>
    <property type="match status" value="1"/>
</dbReference>
<accession>A0A8H9FYU8</accession>
<dbReference type="CDD" id="cd01822">
    <property type="entry name" value="Lysophospholipase_L1_like"/>
    <property type="match status" value="1"/>
</dbReference>
<organism evidence="3 4">
    <name type="scientific">Sphingobacterium cellulitidis</name>
    <dbReference type="NCBI Taxonomy" id="1768011"/>
    <lineage>
        <taxon>Bacteria</taxon>
        <taxon>Pseudomonadati</taxon>
        <taxon>Bacteroidota</taxon>
        <taxon>Sphingobacteriia</taxon>
        <taxon>Sphingobacteriales</taxon>
        <taxon>Sphingobacteriaceae</taxon>
        <taxon>Sphingobacterium</taxon>
    </lineage>
</organism>
<proteinExistence type="predicted"/>
<dbReference type="EMBL" id="BMKM01000002">
    <property type="protein sequence ID" value="GGE16700.1"/>
    <property type="molecule type" value="Genomic_DNA"/>
</dbReference>
<sequence>MNHMKPLISIILAVFLLASCNNANQQNNTSAPTDITNSDSIPTETTKRILFFGNSLTAGLGLDDQSLAFPALIQQKIDSLKLPYTCINAGLSGETSAGGKDRIDWLLKEKVDVFVLELGANDGLRGISTESTYQNLNEIVNKVKKAYPECKMVLAGMMVPPSMGEKYFNDFAEIFPKLAKEQNMTLVPFLLDKVAGIQNLNQNDGVHPTKEGQEILANNVWQHLKSIVQ</sequence>
<keyword evidence="1" id="KW-0732">Signal</keyword>
<dbReference type="GO" id="GO:0004622">
    <property type="term" value="F:phosphatidylcholine lysophospholipase activity"/>
    <property type="evidence" value="ECO:0007669"/>
    <property type="project" value="TreeGrafter"/>
</dbReference>
<dbReference type="PROSITE" id="PS51257">
    <property type="entry name" value="PROKAR_LIPOPROTEIN"/>
    <property type="match status" value="1"/>
</dbReference>
<dbReference type="PANTHER" id="PTHR30383">
    <property type="entry name" value="THIOESTERASE 1/PROTEASE 1/LYSOPHOSPHOLIPASE L1"/>
    <property type="match status" value="1"/>
</dbReference>
<evidence type="ECO:0000313" key="4">
    <source>
        <dbReference type="Proteomes" id="UP000614460"/>
    </source>
</evidence>
<protein>
    <submittedName>
        <fullName evidence="3">Arylesterase</fullName>
    </submittedName>
</protein>